<evidence type="ECO:0000313" key="3">
    <source>
        <dbReference type="Proteomes" id="UP001596494"/>
    </source>
</evidence>
<dbReference type="EMBL" id="JBHTBY010000001">
    <property type="protein sequence ID" value="MFC7319718.1"/>
    <property type="molecule type" value="Genomic_DNA"/>
</dbReference>
<keyword evidence="3" id="KW-1185">Reference proteome</keyword>
<dbReference type="RefSeq" id="WP_289215500.1">
    <property type="nucleotide sequence ID" value="NZ_JAPVRC010000003.1"/>
</dbReference>
<sequence length="64" mass="7214">MEIAAAVLMMIGTLSLWGIGLLYPNFKRMKGEKVSEWKGYGYSLAGVGIFLLIFIIVWFLSQIK</sequence>
<keyword evidence="1" id="KW-0472">Membrane</keyword>
<dbReference type="Proteomes" id="UP001596494">
    <property type="component" value="Unassembled WGS sequence"/>
</dbReference>
<name>A0ABW2K0M7_9BACI</name>
<evidence type="ECO:0000256" key="1">
    <source>
        <dbReference type="SAM" id="Phobius"/>
    </source>
</evidence>
<feature type="transmembrane region" description="Helical" evidence="1">
    <location>
        <begin position="44"/>
        <end position="61"/>
    </location>
</feature>
<evidence type="ECO:0008006" key="4">
    <source>
        <dbReference type="Google" id="ProtNLM"/>
    </source>
</evidence>
<keyword evidence="1" id="KW-0812">Transmembrane</keyword>
<feature type="transmembrane region" description="Helical" evidence="1">
    <location>
        <begin position="6"/>
        <end position="23"/>
    </location>
</feature>
<proteinExistence type="predicted"/>
<accession>A0ABW2K0M7</accession>
<comment type="caution">
    <text evidence="2">The sequence shown here is derived from an EMBL/GenBank/DDBJ whole genome shotgun (WGS) entry which is preliminary data.</text>
</comment>
<protein>
    <recommendedName>
        <fullName evidence="4">DUF4190 domain-containing protein</fullName>
    </recommendedName>
</protein>
<keyword evidence="1" id="KW-1133">Transmembrane helix</keyword>
<evidence type="ECO:0000313" key="2">
    <source>
        <dbReference type="EMBL" id="MFC7319718.1"/>
    </source>
</evidence>
<organism evidence="2 3">
    <name type="scientific">Halobacillus campisalis</name>
    <dbReference type="NCBI Taxonomy" id="435909"/>
    <lineage>
        <taxon>Bacteria</taxon>
        <taxon>Bacillati</taxon>
        <taxon>Bacillota</taxon>
        <taxon>Bacilli</taxon>
        <taxon>Bacillales</taxon>
        <taxon>Bacillaceae</taxon>
        <taxon>Halobacillus</taxon>
    </lineage>
</organism>
<gene>
    <name evidence="2" type="ORF">ACFQMN_02305</name>
</gene>
<reference evidence="3" key="1">
    <citation type="journal article" date="2019" name="Int. J. Syst. Evol. Microbiol.">
        <title>The Global Catalogue of Microorganisms (GCM) 10K type strain sequencing project: providing services to taxonomists for standard genome sequencing and annotation.</title>
        <authorList>
            <consortium name="The Broad Institute Genomics Platform"/>
            <consortium name="The Broad Institute Genome Sequencing Center for Infectious Disease"/>
            <person name="Wu L."/>
            <person name="Ma J."/>
        </authorList>
    </citation>
    <scope>NUCLEOTIDE SEQUENCE [LARGE SCALE GENOMIC DNA]</scope>
    <source>
        <strain evidence="3">CCUG 73951</strain>
    </source>
</reference>